<gene>
    <name evidence="3" type="ORF">SVIM_LOCUS325170</name>
</gene>
<dbReference type="AlphaFoldDB" id="A0A6N2M744"/>
<dbReference type="SMART" id="SM00256">
    <property type="entry name" value="FBOX"/>
    <property type="match status" value="2"/>
</dbReference>
<feature type="domain" description="F-box" evidence="2">
    <location>
        <begin position="356"/>
        <end position="398"/>
    </location>
</feature>
<accession>A0A6N2M744</accession>
<reference evidence="3" key="1">
    <citation type="submission" date="2019-03" db="EMBL/GenBank/DDBJ databases">
        <authorList>
            <person name="Mank J."/>
            <person name="Almeida P."/>
        </authorList>
    </citation>
    <scope>NUCLEOTIDE SEQUENCE</scope>
    <source>
        <strain evidence="3">78183</strain>
    </source>
</reference>
<dbReference type="InterPro" id="IPR036047">
    <property type="entry name" value="F-box-like_dom_sf"/>
</dbReference>
<feature type="domain" description="F-box" evidence="2">
    <location>
        <begin position="39"/>
        <end position="81"/>
    </location>
</feature>
<dbReference type="InterPro" id="IPR044809">
    <property type="entry name" value="AUF1-like"/>
</dbReference>
<dbReference type="PANTHER" id="PTHR31215">
    <property type="entry name" value="OS05G0510400 PROTEIN-RELATED"/>
    <property type="match status" value="1"/>
</dbReference>
<feature type="region of interest" description="Disordered" evidence="1">
    <location>
        <begin position="312"/>
        <end position="342"/>
    </location>
</feature>
<evidence type="ECO:0000256" key="1">
    <source>
        <dbReference type="SAM" id="MobiDB-lite"/>
    </source>
</evidence>
<evidence type="ECO:0000259" key="2">
    <source>
        <dbReference type="SMART" id="SM00256"/>
    </source>
</evidence>
<evidence type="ECO:0000313" key="3">
    <source>
        <dbReference type="EMBL" id="VFU49355.1"/>
    </source>
</evidence>
<proteinExistence type="predicted"/>
<sequence>MQISSDSSWEKKMKRAQQSQNQELTMRRSTRLTDKFQKLPDELTIKIFSKLEDDPKTLIRCSTVSKKWASFVFKKTVHLSFIFSCTPEKNRSFPNSKLHSHISSSAIPAIMNAFSNLESIEIKLCRCPSRTPQPPCCQNITKMNVVWTGDDSQADTCLGFDVGLLSTIEGTTLSHALSEGKKLATLLSSSVMDFYWTMIDHRPKTLRRVVIMSAKMKGFRSGGKVFISYEQFSKLRDSVSKSRVNERWLEDPQNVVHWHRKNTDREHLLQEQVWLVYHWQFILAKGKFTTKDLSLKKDDVVELLDGLDAGAAGSDNGTEKRRSQKKKMKKSSSQQSQNQHFPLRRSARLADKFLSVPDELTTKIFSKLEDDPKTLIRCSAVSKKWASFVSKTVNLTLRFSRTGESLPCSKRHHHVPLLAIPSVMKVFANLESLKIKLCRFPSPTPQPCSQNFTKMKVDWDGDDYHTYTCSAYEVGMLSTMKKTMLFHDFSKTTFSSIQGFPVTYFYWRMLDHRPKTLRTMVIMSSKMEGFRSGGKVFMRYEQLPNLRDSVSNCRVNERWLEDPQNVVHWHKNHSDKEHKLQEQVWLLYEWQFFVTNREPDMKDMIVKETDYTELLDGFDYDDDDDGGDHIRRHRSI</sequence>
<dbReference type="InterPro" id="IPR001810">
    <property type="entry name" value="F-box_dom"/>
</dbReference>
<organism evidence="3">
    <name type="scientific">Salix viminalis</name>
    <name type="common">Common osier</name>
    <name type="synonym">Basket willow</name>
    <dbReference type="NCBI Taxonomy" id="40686"/>
    <lineage>
        <taxon>Eukaryota</taxon>
        <taxon>Viridiplantae</taxon>
        <taxon>Streptophyta</taxon>
        <taxon>Embryophyta</taxon>
        <taxon>Tracheophyta</taxon>
        <taxon>Spermatophyta</taxon>
        <taxon>Magnoliopsida</taxon>
        <taxon>eudicotyledons</taxon>
        <taxon>Gunneridae</taxon>
        <taxon>Pentapetalae</taxon>
        <taxon>rosids</taxon>
        <taxon>fabids</taxon>
        <taxon>Malpighiales</taxon>
        <taxon>Salicaceae</taxon>
        <taxon>Saliceae</taxon>
        <taxon>Salix</taxon>
    </lineage>
</organism>
<name>A0A6N2M744_SALVM</name>
<dbReference type="Pfam" id="PF12937">
    <property type="entry name" value="F-box-like"/>
    <property type="match status" value="2"/>
</dbReference>
<protein>
    <recommendedName>
        <fullName evidence="2">F-box domain-containing protein</fullName>
    </recommendedName>
</protein>
<dbReference type="SUPFAM" id="SSF81383">
    <property type="entry name" value="F-box domain"/>
    <property type="match status" value="2"/>
</dbReference>
<dbReference type="Gene3D" id="1.20.1280.50">
    <property type="match status" value="2"/>
</dbReference>
<dbReference type="EMBL" id="CAADRP010001707">
    <property type="protein sequence ID" value="VFU49355.1"/>
    <property type="molecule type" value="Genomic_DNA"/>
</dbReference>
<dbReference type="CDD" id="cd09917">
    <property type="entry name" value="F-box_SF"/>
    <property type="match status" value="1"/>
</dbReference>
<feature type="region of interest" description="Disordered" evidence="1">
    <location>
        <begin position="1"/>
        <end position="29"/>
    </location>
</feature>